<dbReference type="InterPro" id="IPR000843">
    <property type="entry name" value="HTH_LacI"/>
</dbReference>
<dbReference type="Proteomes" id="UP001556631">
    <property type="component" value="Unassembled WGS sequence"/>
</dbReference>
<evidence type="ECO:0000259" key="4">
    <source>
        <dbReference type="PROSITE" id="PS50932"/>
    </source>
</evidence>
<dbReference type="PROSITE" id="PS00356">
    <property type="entry name" value="HTH_LACI_1"/>
    <property type="match status" value="1"/>
</dbReference>
<evidence type="ECO:0000256" key="1">
    <source>
        <dbReference type="ARBA" id="ARBA00023015"/>
    </source>
</evidence>
<dbReference type="SUPFAM" id="SSF53822">
    <property type="entry name" value="Periplasmic binding protein-like I"/>
    <property type="match status" value="1"/>
</dbReference>
<organism evidence="5 6">
    <name type="scientific">Nocardioides eburneus</name>
    <dbReference type="NCBI Taxonomy" id="3231482"/>
    <lineage>
        <taxon>Bacteria</taxon>
        <taxon>Bacillati</taxon>
        <taxon>Actinomycetota</taxon>
        <taxon>Actinomycetes</taxon>
        <taxon>Propionibacteriales</taxon>
        <taxon>Nocardioidaceae</taxon>
        <taxon>Nocardioides</taxon>
    </lineage>
</organism>
<dbReference type="SUPFAM" id="SSF47413">
    <property type="entry name" value="lambda repressor-like DNA-binding domains"/>
    <property type="match status" value="1"/>
</dbReference>
<dbReference type="Gene3D" id="1.10.260.40">
    <property type="entry name" value="lambda repressor-like DNA-binding domains"/>
    <property type="match status" value="1"/>
</dbReference>
<dbReference type="GO" id="GO:0003677">
    <property type="term" value="F:DNA binding"/>
    <property type="evidence" value="ECO:0007669"/>
    <property type="project" value="UniProtKB-KW"/>
</dbReference>
<dbReference type="PANTHER" id="PTHR30146:SF109">
    <property type="entry name" value="HTH-TYPE TRANSCRIPTIONAL REGULATOR GALS"/>
    <property type="match status" value="1"/>
</dbReference>
<evidence type="ECO:0000256" key="3">
    <source>
        <dbReference type="ARBA" id="ARBA00023163"/>
    </source>
</evidence>
<accession>A0ABV3SWC0</accession>
<dbReference type="InterPro" id="IPR028082">
    <property type="entry name" value="Peripla_BP_I"/>
</dbReference>
<dbReference type="Pfam" id="PF13377">
    <property type="entry name" value="Peripla_BP_3"/>
    <property type="match status" value="1"/>
</dbReference>
<dbReference type="CDD" id="cd01392">
    <property type="entry name" value="HTH_LacI"/>
    <property type="match status" value="1"/>
</dbReference>
<dbReference type="EMBL" id="JBFPJR010000008">
    <property type="protein sequence ID" value="MEX0427236.1"/>
    <property type="molecule type" value="Genomic_DNA"/>
</dbReference>
<dbReference type="InterPro" id="IPR010982">
    <property type="entry name" value="Lambda_DNA-bd_dom_sf"/>
</dbReference>
<keyword evidence="1" id="KW-0805">Transcription regulation</keyword>
<name>A0ABV3SWC0_9ACTN</name>
<protein>
    <submittedName>
        <fullName evidence="5">LacI family DNA-binding transcriptional regulator</fullName>
    </submittedName>
</protein>
<evidence type="ECO:0000313" key="6">
    <source>
        <dbReference type="Proteomes" id="UP001556631"/>
    </source>
</evidence>
<dbReference type="RefSeq" id="WP_367992422.1">
    <property type="nucleotide sequence ID" value="NZ_JBFPJR010000008.1"/>
</dbReference>
<dbReference type="CDD" id="cd06267">
    <property type="entry name" value="PBP1_LacI_sugar_binding-like"/>
    <property type="match status" value="1"/>
</dbReference>
<comment type="caution">
    <text evidence="5">The sequence shown here is derived from an EMBL/GenBank/DDBJ whole genome shotgun (WGS) entry which is preliminary data.</text>
</comment>
<feature type="domain" description="HTH lacI-type" evidence="4">
    <location>
        <begin position="6"/>
        <end position="62"/>
    </location>
</feature>
<reference evidence="5 6" key="1">
    <citation type="submission" date="2024-07" db="EMBL/GenBank/DDBJ databases">
        <authorList>
            <person name="Lee S."/>
            <person name="Kang M."/>
        </authorList>
    </citation>
    <scope>NUCLEOTIDE SEQUENCE [LARGE SCALE GENOMIC DNA]</scope>
    <source>
        <strain evidence="5 6">DS6</strain>
    </source>
</reference>
<dbReference type="PANTHER" id="PTHR30146">
    <property type="entry name" value="LACI-RELATED TRANSCRIPTIONAL REPRESSOR"/>
    <property type="match status" value="1"/>
</dbReference>
<dbReference type="InterPro" id="IPR046335">
    <property type="entry name" value="LacI/GalR-like_sensor"/>
</dbReference>
<dbReference type="Gene3D" id="3.40.50.2300">
    <property type="match status" value="2"/>
</dbReference>
<gene>
    <name evidence="5" type="ORF">AB3X52_06355</name>
</gene>
<keyword evidence="2 5" id="KW-0238">DNA-binding</keyword>
<evidence type="ECO:0000256" key="2">
    <source>
        <dbReference type="ARBA" id="ARBA00023125"/>
    </source>
</evidence>
<dbReference type="SMART" id="SM00354">
    <property type="entry name" value="HTH_LACI"/>
    <property type="match status" value="1"/>
</dbReference>
<proteinExistence type="predicted"/>
<evidence type="ECO:0000313" key="5">
    <source>
        <dbReference type="EMBL" id="MEX0427236.1"/>
    </source>
</evidence>
<keyword evidence="6" id="KW-1185">Reference proteome</keyword>
<dbReference type="PROSITE" id="PS50932">
    <property type="entry name" value="HTH_LACI_2"/>
    <property type="match status" value="1"/>
</dbReference>
<sequence>MSERRVTMRDVAAASGVSQATVGFVLNNTPTQTISAPTRERVLRAAKELGYVVDGIARAMREGSSRIVVLNIDASLEGNYSRSYISGLDDELAKNDHILVVKHGHPTKQSTTQLQHMVAPRGVIDFAANYSSGRELADGGWTDGLAAHTAVQVGHLVDHGHTRLAMALPEDATRFARVRLEFARQAAERLDLPPLAPLVLPHPDAGGVEALREFLLEAPVTAIAGFNDEMALRVLKCAESLGLRVPEELAVIGYDATEYAALSSPGLTTVHIDADAHGRRSARAILGLDASDLVAAPALVVVRDSV</sequence>
<dbReference type="Pfam" id="PF00356">
    <property type="entry name" value="LacI"/>
    <property type="match status" value="1"/>
</dbReference>
<keyword evidence="3" id="KW-0804">Transcription</keyword>